<keyword evidence="5" id="KW-0067">ATP-binding</keyword>
<keyword evidence="4" id="KW-0547">Nucleotide-binding</keyword>
<evidence type="ECO:0000256" key="1">
    <source>
        <dbReference type="ARBA" id="ARBA00013267"/>
    </source>
</evidence>
<dbReference type="EMBL" id="AGNL01035029">
    <property type="protein sequence ID" value="EJK54930.1"/>
    <property type="molecule type" value="Genomic_DNA"/>
</dbReference>
<dbReference type="GO" id="GO:0005524">
    <property type="term" value="F:ATP binding"/>
    <property type="evidence" value="ECO:0007669"/>
    <property type="project" value="UniProtKB-KW"/>
</dbReference>
<dbReference type="GO" id="GO:0032267">
    <property type="term" value="F:tRNA(Ile)-lysidine synthase activity"/>
    <property type="evidence" value="ECO:0007669"/>
    <property type="project" value="UniProtKB-EC"/>
</dbReference>
<dbReference type="SUPFAM" id="SSF52402">
    <property type="entry name" value="Adenine nucleotide alpha hydrolases-like"/>
    <property type="match status" value="1"/>
</dbReference>
<keyword evidence="3" id="KW-0819">tRNA processing</keyword>
<dbReference type="OMA" id="YEWREDE"/>
<dbReference type="OrthoDB" id="46912at2759"/>
<sequence length="606" mass="68516">MKTMRLVAVVPLVHRTFPVKSTGGAWIWRSHHVPIACRRLAHRPSPRLHGVWSRGCKRTQSRICSLHGDGDSSGSSMDEVVASVRNSLRTNLVEHHLNLLHETHEDELRDPPVVVLLLAVSGGSDSIALLHSVLRSVESSVIDDERTLCLKLGVVGDEYDVPCQVHVAHFNHEQRGENSDGDEMLVESLCRESGLPFHCYRWSDGSTCLESSEVNGNKDVFSQNTARRWRRRELKNLLSDLVPSKGHAFGAILTAHHRDDADETILLKLLRGSHLTNLAGMEARSDPFELGGSDQRSRMLGYFVKPCLELRKTQIVDFLTSNSYEWREDESNSSNKYKRNKIRNELMPLLSEIAGGDEAIHTRFRNLEQQSREIGMDLALRAQQHLDEMNCDSEFRLDANGRFDLAHEEALHLWVSRATCGRLCLAYDQMTRIRGQILMHPTRLQWELDIGKRWRLKRNGDCLTVSREGQDDGTDLVRPMTWTVHPSRECYSEGDIGPDGVELAFDGIAEGSPLVVKRVKDIGNLSFKPPWKENPIKITEFLRGQRVPLSRRGEAEVVCLVPPEESPHILAVYVQNSNHGEGAGKWVARSRDNNDSFVTRILMVRA</sequence>
<organism evidence="8 9">
    <name type="scientific">Thalassiosira oceanica</name>
    <name type="common">Marine diatom</name>
    <dbReference type="NCBI Taxonomy" id="159749"/>
    <lineage>
        <taxon>Eukaryota</taxon>
        <taxon>Sar</taxon>
        <taxon>Stramenopiles</taxon>
        <taxon>Ochrophyta</taxon>
        <taxon>Bacillariophyta</taxon>
        <taxon>Coscinodiscophyceae</taxon>
        <taxon>Thalassiosirophycidae</taxon>
        <taxon>Thalassiosirales</taxon>
        <taxon>Thalassiosiraceae</taxon>
        <taxon>Thalassiosira</taxon>
    </lineage>
</organism>
<dbReference type="HAMAP" id="MF_01161">
    <property type="entry name" value="tRNA_Ile_lys_synt"/>
    <property type="match status" value="1"/>
</dbReference>
<evidence type="ECO:0000256" key="5">
    <source>
        <dbReference type="ARBA" id="ARBA00022840"/>
    </source>
</evidence>
<dbReference type="InterPro" id="IPR014729">
    <property type="entry name" value="Rossmann-like_a/b/a_fold"/>
</dbReference>
<keyword evidence="2" id="KW-0436">Ligase</keyword>
<evidence type="ECO:0000259" key="7">
    <source>
        <dbReference type="Pfam" id="PF01171"/>
    </source>
</evidence>
<gene>
    <name evidence="8" type="ORF">THAOC_25393</name>
</gene>
<dbReference type="NCBIfam" id="TIGR02432">
    <property type="entry name" value="lysidine_TilS_N"/>
    <property type="match status" value="1"/>
</dbReference>
<reference evidence="8 9" key="1">
    <citation type="journal article" date="2012" name="Genome Biol.">
        <title>Genome and low-iron response of an oceanic diatom adapted to chronic iron limitation.</title>
        <authorList>
            <person name="Lommer M."/>
            <person name="Specht M."/>
            <person name="Roy A.S."/>
            <person name="Kraemer L."/>
            <person name="Andreson R."/>
            <person name="Gutowska M.A."/>
            <person name="Wolf J."/>
            <person name="Bergner S.V."/>
            <person name="Schilhabel M.B."/>
            <person name="Klostermeier U.C."/>
            <person name="Beiko R.G."/>
            <person name="Rosenstiel P."/>
            <person name="Hippler M."/>
            <person name="Laroche J."/>
        </authorList>
    </citation>
    <scope>NUCLEOTIDE SEQUENCE [LARGE SCALE GENOMIC DNA]</scope>
    <source>
        <strain evidence="8 9">CCMP1005</strain>
    </source>
</reference>
<dbReference type="Proteomes" id="UP000266841">
    <property type="component" value="Unassembled WGS sequence"/>
</dbReference>
<comment type="caution">
    <text evidence="8">The sequence shown here is derived from an EMBL/GenBank/DDBJ whole genome shotgun (WGS) entry which is preliminary data.</text>
</comment>
<dbReference type="InterPro" id="IPR012795">
    <property type="entry name" value="tRNA_Ile_lys_synt_N"/>
</dbReference>
<evidence type="ECO:0000256" key="6">
    <source>
        <dbReference type="ARBA" id="ARBA00048539"/>
    </source>
</evidence>
<evidence type="ECO:0000256" key="3">
    <source>
        <dbReference type="ARBA" id="ARBA00022694"/>
    </source>
</evidence>
<dbReference type="eggNOG" id="ENOG502T6QC">
    <property type="taxonomic scope" value="Eukaryota"/>
</dbReference>
<dbReference type="AlphaFoldDB" id="K0RP98"/>
<evidence type="ECO:0000313" key="9">
    <source>
        <dbReference type="Proteomes" id="UP000266841"/>
    </source>
</evidence>
<dbReference type="Gene3D" id="3.40.50.620">
    <property type="entry name" value="HUPs"/>
    <property type="match status" value="1"/>
</dbReference>
<dbReference type="PANTHER" id="PTHR43033">
    <property type="entry name" value="TRNA(ILE)-LYSIDINE SYNTHASE-RELATED"/>
    <property type="match status" value="1"/>
</dbReference>
<dbReference type="GO" id="GO:0008033">
    <property type="term" value="P:tRNA processing"/>
    <property type="evidence" value="ECO:0007669"/>
    <property type="project" value="UniProtKB-KW"/>
</dbReference>
<feature type="domain" description="tRNA(Ile)-lysidine/2-thiocytidine synthase N-terminal" evidence="7">
    <location>
        <begin position="116"/>
        <end position="345"/>
    </location>
</feature>
<accession>K0RP98</accession>
<dbReference type="InterPro" id="IPR011063">
    <property type="entry name" value="TilS/TtcA_N"/>
</dbReference>
<name>K0RP98_THAOC</name>
<dbReference type="EC" id="6.3.4.19" evidence="1"/>
<keyword evidence="9" id="KW-1185">Reference proteome</keyword>
<dbReference type="CDD" id="cd01992">
    <property type="entry name" value="TilS_N"/>
    <property type="match status" value="1"/>
</dbReference>
<dbReference type="PANTHER" id="PTHR43033:SF1">
    <property type="entry name" value="TRNA(ILE)-LYSIDINE SYNTHASE-RELATED"/>
    <property type="match status" value="1"/>
</dbReference>
<dbReference type="InterPro" id="IPR012094">
    <property type="entry name" value="tRNA_Ile_lys_synt"/>
</dbReference>
<proteinExistence type="inferred from homology"/>
<protein>
    <recommendedName>
        <fullName evidence="1">tRNA(Ile)-lysidine synthetase</fullName>
        <ecNumber evidence="1">6.3.4.19</ecNumber>
    </recommendedName>
</protein>
<evidence type="ECO:0000256" key="4">
    <source>
        <dbReference type="ARBA" id="ARBA00022741"/>
    </source>
</evidence>
<evidence type="ECO:0000256" key="2">
    <source>
        <dbReference type="ARBA" id="ARBA00022598"/>
    </source>
</evidence>
<comment type="catalytic activity">
    <reaction evidence="6">
        <text>cytidine(34) in tRNA(Ile2) + L-lysine + ATP = lysidine(34) in tRNA(Ile2) + AMP + diphosphate + H(+)</text>
        <dbReference type="Rhea" id="RHEA:43744"/>
        <dbReference type="Rhea" id="RHEA-COMP:10625"/>
        <dbReference type="Rhea" id="RHEA-COMP:10670"/>
        <dbReference type="ChEBI" id="CHEBI:15378"/>
        <dbReference type="ChEBI" id="CHEBI:30616"/>
        <dbReference type="ChEBI" id="CHEBI:32551"/>
        <dbReference type="ChEBI" id="CHEBI:33019"/>
        <dbReference type="ChEBI" id="CHEBI:82748"/>
        <dbReference type="ChEBI" id="CHEBI:83665"/>
        <dbReference type="ChEBI" id="CHEBI:456215"/>
        <dbReference type="EC" id="6.3.4.19"/>
    </reaction>
</comment>
<dbReference type="Pfam" id="PF01171">
    <property type="entry name" value="ATP_bind_3"/>
    <property type="match status" value="1"/>
</dbReference>
<evidence type="ECO:0000313" key="8">
    <source>
        <dbReference type="EMBL" id="EJK54930.1"/>
    </source>
</evidence>